<feature type="domain" description="CFAP47-like immunoglobulin-like" evidence="2">
    <location>
        <begin position="942"/>
        <end position="1077"/>
    </location>
</feature>
<comment type="caution">
    <text evidence="3">The sequence shown here is derived from an EMBL/GenBank/DDBJ whole genome shotgun (WGS) entry which is preliminary data.</text>
</comment>
<evidence type="ECO:0000313" key="4">
    <source>
        <dbReference type="Proteomes" id="UP001152622"/>
    </source>
</evidence>
<proteinExistence type="predicted"/>
<evidence type="ECO:0000256" key="1">
    <source>
        <dbReference type="SAM" id="MobiDB-lite"/>
    </source>
</evidence>
<evidence type="ECO:0000259" key="2">
    <source>
        <dbReference type="Pfam" id="PF26579"/>
    </source>
</evidence>
<evidence type="ECO:0000313" key="3">
    <source>
        <dbReference type="EMBL" id="KAJ8350392.1"/>
    </source>
</evidence>
<feature type="region of interest" description="Disordered" evidence="1">
    <location>
        <begin position="89"/>
        <end position="120"/>
    </location>
</feature>
<dbReference type="OrthoDB" id="10060824at2759"/>
<dbReference type="Pfam" id="PF26579">
    <property type="entry name" value="Ig_CFAP47"/>
    <property type="match status" value="1"/>
</dbReference>
<name>A0A9Q1ISB0_SYNKA</name>
<dbReference type="InterPro" id="IPR058952">
    <property type="entry name" value="Ig_CFAP47"/>
</dbReference>
<dbReference type="AlphaFoldDB" id="A0A9Q1ISB0"/>
<reference evidence="3" key="1">
    <citation type="journal article" date="2023" name="Science">
        <title>Genome structures resolve the early diversification of teleost fishes.</title>
        <authorList>
            <person name="Parey E."/>
            <person name="Louis A."/>
            <person name="Montfort J."/>
            <person name="Bouchez O."/>
            <person name="Roques C."/>
            <person name="Iampietro C."/>
            <person name="Lluch J."/>
            <person name="Castinel A."/>
            <person name="Donnadieu C."/>
            <person name="Desvignes T."/>
            <person name="Floi Bucao C."/>
            <person name="Jouanno E."/>
            <person name="Wen M."/>
            <person name="Mejri S."/>
            <person name="Dirks R."/>
            <person name="Jansen H."/>
            <person name="Henkel C."/>
            <person name="Chen W.J."/>
            <person name="Zahm M."/>
            <person name="Cabau C."/>
            <person name="Klopp C."/>
            <person name="Thompson A.W."/>
            <person name="Robinson-Rechavi M."/>
            <person name="Braasch I."/>
            <person name="Lecointre G."/>
            <person name="Bobe J."/>
            <person name="Postlethwait J.H."/>
            <person name="Berthelot C."/>
            <person name="Roest Crollius H."/>
            <person name="Guiguen Y."/>
        </authorList>
    </citation>
    <scope>NUCLEOTIDE SEQUENCE</scope>
    <source>
        <strain evidence="3">WJC10195</strain>
    </source>
</reference>
<sequence>MEGVVFSQEMRRVDLPQRLRPLLFDTDSSQPEGFVKCRSPCYQLAEAKLKVVNPFGEEGRFRVVLLESKENLIQNGPKDLIQRITAVCSQDQHRRDSPQNERMDKAEKSTGDGESKQGLHSDQGAISEFFSPLKSVWLKTGDSDFLEIQYLPFYQGKRYCFILLLNKQMGDMVYLVDGTADLPLPSPLISELSPNLVQLSSSVTAGTSRQKAALCFRCGVGGSLRERVGVPLVNGAWEQALAVAAQWSMSPLELQRRRRTGTMDSSTIRAEVAAAGLTASQTQEMEYSVEVSMPEHFLLPDSITLPVGGEGGDSQHCTGGQEVWVPLQFQPKVEGRYQCQVVLRSWQDVRVHVLEVTVHGEDVHAELEFTVHAHKSVTQDIPLNSETLKDCRLRGLLSVWGFSAPPMVYVSAGQRLSYPVTFHPTSKCVVMGHLSLINEADGTEYSFGVRGVGERPLPQEHVQIHCTVQAVAQTRLQVPNHSQRTVKCKIVSDLSIVSGAPTLEIKPGRTVPYTINVSPWKRGIHKGVISFVAEKKGNSATDLRSVCTPEQLLCDPEYQGEKIWPYEVWFSLEVICSPAPPMKVMTVHCAVHSSVTVEIPVTNPGVEPLQLEAFVEGPDLTGDVSMSVPGQRTLSYLARFSPATVGSKCGSVVFQSEVLGEFWYQLDLMVDPPAPTTLPDCSCELGKWTRISLPLQNPTDETLELDVLNSNPQNFILERGTSQVLIVEPQSTTQVLVRFSPSALGRGNHSARICFTCTQLGEWVFLLSGTGVAPGLMEPLSVASRVGSHSSVILPFRNPMEDDVVLHIFLTDEEQNLSTLHSSVLEQSHEFKAKAFSIPLRRTQGIALSPEDTVDVPLVFAPDSMQRYSAWIVILLEPRHGQSWSSDKLEEQEGGATRECGGEGAELTDSQPSRSSNAPVEAGSPEAIRWVYPIHGIPEAVVSPSHPAVIRCRARCRVEERLDVQLTGCVPGTSAPPVVRDQASSEHSVAPVGPGSRLMQEDFLYEIGFEREEGRAQLEHCVALSLLGCERDPQSGVVTLSFSIVFAPCKPTRCAAALAVQCITGGLWKFPIMLISTEPQVDDIINIEAAGLNKTSGVGFRLTSQSRYPELFTARFLPGSGPEFQVSPHSGELLPVGSTGTLLTVTFTPSMYSKRHHATLLVQTADMQWTYEVNGVLPAYTPPTPLSVKAKGSYKLRPPGAQNLQFPSTAAK</sequence>
<feature type="compositionally biased region" description="Basic and acidic residues" evidence="1">
    <location>
        <begin position="91"/>
        <end position="119"/>
    </location>
</feature>
<dbReference type="GO" id="GO:0007288">
    <property type="term" value="P:sperm axoneme assembly"/>
    <property type="evidence" value="ECO:0007669"/>
    <property type="project" value="TreeGrafter"/>
</dbReference>
<keyword evidence="4" id="KW-1185">Reference proteome</keyword>
<dbReference type="PANTHER" id="PTHR45912">
    <property type="entry name" value="CILIA- AND FLAGELLA-ASSOCIATED PROTEIN 47"/>
    <property type="match status" value="1"/>
</dbReference>
<dbReference type="Proteomes" id="UP001152622">
    <property type="component" value="Chromosome 9"/>
</dbReference>
<dbReference type="PANTHER" id="PTHR45912:SF3">
    <property type="entry name" value="CILIA- AND FLAGELLA-ASSOCIATED PROTEIN 47"/>
    <property type="match status" value="1"/>
</dbReference>
<accession>A0A9Q1ISB0</accession>
<organism evidence="3 4">
    <name type="scientific">Synaphobranchus kaupii</name>
    <name type="common">Kaup's arrowtooth eel</name>
    <dbReference type="NCBI Taxonomy" id="118154"/>
    <lineage>
        <taxon>Eukaryota</taxon>
        <taxon>Metazoa</taxon>
        <taxon>Chordata</taxon>
        <taxon>Craniata</taxon>
        <taxon>Vertebrata</taxon>
        <taxon>Euteleostomi</taxon>
        <taxon>Actinopterygii</taxon>
        <taxon>Neopterygii</taxon>
        <taxon>Teleostei</taxon>
        <taxon>Anguilliformes</taxon>
        <taxon>Synaphobranchidae</taxon>
        <taxon>Synaphobranchus</taxon>
    </lineage>
</organism>
<gene>
    <name evidence="3" type="ORF">SKAU_G00255220</name>
</gene>
<dbReference type="EMBL" id="JAINUF010000009">
    <property type="protein sequence ID" value="KAJ8350392.1"/>
    <property type="molecule type" value="Genomic_DNA"/>
</dbReference>
<feature type="compositionally biased region" description="Polar residues" evidence="1">
    <location>
        <begin position="908"/>
        <end position="918"/>
    </location>
</feature>
<feature type="region of interest" description="Disordered" evidence="1">
    <location>
        <begin position="884"/>
        <end position="922"/>
    </location>
</feature>
<protein>
    <recommendedName>
        <fullName evidence="2">CFAP47-like immunoglobulin-like domain-containing protein</fullName>
    </recommendedName>
</protein>
<dbReference type="GO" id="GO:0005929">
    <property type="term" value="C:cilium"/>
    <property type="evidence" value="ECO:0007669"/>
    <property type="project" value="TreeGrafter"/>
</dbReference>